<name>A0ABZ3CFV2_9STAP</name>
<organism evidence="2 3">
    <name type="scientific">Salinicoccus bachuensis</name>
    <dbReference type="NCBI Taxonomy" id="3136731"/>
    <lineage>
        <taxon>Bacteria</taxon>
        <taxon>Bacillati</taxon>
        <taxon>Bacillota</taxon>
        <taxon>Bacilli</taxon>
        <taxon>Bacillales</taxon>
        <taxon>Staphylococcaceae</taxon>
        <taxon>Salinicoccus</taxon>
    </lineage>
</organism>
<sequence length="89" mass="10375">MKDKGFMLVDSVLTMLVFSIIISILLPAVTMLEQTMAESESTLEFNRRLYLEMLAYEDFESFRRNTSAYIVHGSRICDGKEEERCAYFE</sequence>
<reference evidence="3" key="1">
    <citation type="submission" date="2023-10" db="EMBL/GenBank/DDBJ databases">
        <title>Genome analysis and identification of Salinococcus sp. Bachu38 nov., a PGPR from the rhizosphere of Tamarix.</title>
        <authorList>
            <person name="Liang Z."/>
            <person name="Zhang X."/>
            <person name="Jia J."/>
            <person name="Chen X."/>
            <person name="Wang Y."/>
            <person name="Wang Q."/>
            <person name="Wang R."/>
        </authorList>
    </citation>
    <scope>NUCLEOTIDE SEQUENCE [LARGE SCALE GENOMIC DNA]</scope>
    <source>
        <strain evidence="3">Bachu38</strain>
    </source>
</reference>
<keyword evidence="1" id="KW-1133">Transmembrane helix</keyword>
<feature type="transmembrane region" description="Helical" evidence="1">
    <location>
        <begin position="12"/>
        <end position="32"/>
    </location>
</feature>
<dbReference type="EMBL" id="CP138333">
    <property type="protein sequence ID" value="WZX28370.1"/>
    <property type="molecule type" value="Genomic_DNA"/>
</dbReference>
<proteinExistence type="predicted"/>
<gene>
    <name evidence="2" type="ORF">RQP18_06620</name>
</gene>
<keyword evidence="1" id="KW-0812">Transmembrane</keyword>
<evidence type="ECO:0000313" key="2">
    <source>
        <dbReference type="EMBL" id="WZX28370.1"/>
    </source>
</evidence>
<dbReference type="Proteomes" id="UP001455384">
    <property type="component" value="Chromosome"/>
</dbReference>
<evidence type="ECO:0008006" key="4">
    <source>
        <dbReference type="Google" id="ProtNLM"/>
    </source>
</evidence>
<protein>
    <recommendedName>
        <fullName evidence="4">Type II secretion system protein</fullName>
    </recommendedName>
</protein>
<evidence type="ECO:0000256" key="1">
    <source>
        <dbReference type="SAM" id="Phobius"/>
    </source>
</evidence>
<dbReference type="RefSeq" id="WP_342386967.1">
    <property type="nucleotide sequence ID" value="NZ_CP138333.2"/>
</dbReference>
<accession>A0ABZ3CFV2</accession>
<evidence type="ECO:0000313" key="3">
    <source>
        <dbReference type="Proteomes" id="UP001455384"/>
    </source>
</evidence>
<keyword evidence="1" id="KW-0472">Membrane</keyword>
<keyword evidence="3" id="KW-1185">Reference proteome</keyword>